<gene>
    <name evidence="3" type="ORF">ACFLIM_20710</name>
</gene>
<comment type="caution">
    <text evidence="3">The sequence shown here is derived from an EMBL/GenBank/DDBJ whole genome shotgun (WGS) entry which is preliminary data.</text>
</comment>
<evidence type="ECO:0000313" key="4">
    <source>
        <dbReference type="Proteomes" id="UP001603978"/>
    </source>
</evidence>
<dbReference type="Proteomes" id="UP001603978">
    <property type="component" value="Unassembled WGS sequence"/>
</dbReference>
<evidence type="ECO:0000259" key="2">
    <source>
        <dbReference type="Pfam" id="PF01370"/>
    </source>
</evidence>
<dbReference type="InterPro" id="IPR036291">
    <property type="entry name" value="NAD(P)-bd_dom_sf"/>
</dbReference>
<protein>
    <submittedName>
        <fullName evidence="3">NAD-dependent epimerase/dehydratase family protein</fullName>
    </submittedName>
</protein>
<comment type="similarity">
    <text evidence="1">Belongs to the NAD(P)-dependent epimerase/dehydratase family.</text>
</comment>
<sequence>MSAGWRGALLVAWQGRRVLVTGASGFIGAHLVRRLAELEADVHGVSRGAGHRVDLRDAEATEELFAAVRPEVVFHLAGEVNGARDVSVVRATLEGNLAATVNVLSAASGCRVVLAGSSEEPRPGNGHSAPPSPYAMAKTAATGYAELYHRLWGLPYTIVRPTMVYGPGQRDTSKLVPYVTLALLRGEKPRLTSGAKLVDWVYVDDVVEAFVLAGLSERAVGQAFDVGTGTRVPVREAVELLYRIAGAESAPPFGAVADRPLDVPQTAELGPALELIGWEPAIGLEEGLRRTVEWYRR</sequence>
<accession>A0ABW7AE31</accession>
<dbReference type="PANTHER" id="PTHR43000">
    <property type="entry name" value="DTDP-D-GLUCOSE 4,6-DEHYDRATASE-RELATED"/>
    <property type="match status" value="1"/>
</dbReference>
<dbReference type="Pfam" id="PF01370">
    <property type="entry name" value="Epimerase"/>
    <property type="match status" value="1"/>
</dbReference>
<reference evidence="3 4" key="1">
    <citation type="submission" date="2024-10" db="EMBL/GenBank/DDBJ databases">
        <authorList>
            <person name="Topkara A.R."/>
            <person name="Saygin H."/>
        </authorList>
    </citation>
    <scope>NUCLEOTIDE SEQUENCE [LARGE SCALE GENOMIC DNA]</scope>
    <source>
        <strain evidence="3 4">M3C6</strain>
    </source>
</reference>
<organism evidence="3 4">
    <name type="scientific">Nonomuraea marmarensis</name>
    <dbReference type="NCBI Taxonomy" id="3351344"/>
    <lineage>
        <taxon>Bacteria</taxon>
        <taxon>Bacillati</taxon>
        <taxon>Actinomycetota</taxon>
        <taxon>Actinomycetes</taxon>
        <taxon>Streptosporangiales</taxon>
        <taxon>Streptosporangiaceae</taxon>
        <taxon>Nonomuraea</taxon>
    </lineage>
</organism>
<dbReference type="InterPro" id="IPR001509">
    <property type="entry name" value="Epimerase_deHydtase"/>
</dbReference>
<proteinExistence type="inferred from homology"/>
<evidence type="ECO:0000256" key="1">
    <source>
        <dbReference type="ARBA" id="ARBA00007637"/>
    </source>
</evidence>
<name>A0ABW7AE31_9ACTN</name>
<feature type="domain" description="NAD-dependent epimerase/dehydratase" evidence="2">
    <location>
        <begin position="18"/>
        <end position="227"/>
    </location>
</feature>
<dbReference type="Gene3D" id="3.40.50.720">
    <property type="entry name" value="NAD(P)-binding Rossmann-like Domain"/>
    <property type="match status" value="1"/>
</dbReference>
<evidence type="ECO:0000313" key="3">
    <source>
        <dbReference type="EMBL" id="MFG1705617.1"/>
    </source>
</evidence>
<dbReference type="EMBL" id="JBICRM010000011">
    <property type="protein sequence ID" value="MFG1705617.1"/>
    <property type="molecule type" value="Genomic_DNA"/>
</dbReference>
<dbReference type="SUPFAM" id="SSF51735">
    <property type="entry name" value="NAD(P)-binding Rossmann-fold domains"/>
    <property type="match status" value="1"/>
</dbReference>
<dbReference type="RefSeq" id="WP_393167743.1">
    <property type="nucleotide sequence ID" value="NZ_JBICRM010000011.1"/>
</dbReference>
<keyword evidence="4" id="KW-1185">Reference proteome</keyword>